<dbReference type="InterPro" id="IPR029058">
    <property type="entry name" value="AB_hydrolase_fold"/>
</dbReference>
<dbReference type="InterPro" id="IPR018712">
    <property type="entry name" value="Tle1-like_cat"/>
</dbReference>
<reference evidence="2 3" key="1">
    <citation type="journal article" date="2018" name="Nat. Ecol. Evol.">
        <title>Pezizomycetes genomes reveal the molecular basis of ectomycorrhizal truffle lifestyle.</title>
        <authorList>
            <person name="Murat C."/>
            <person name="Payen T."/>
            <person name="Noel B."/>
            <person name="Kuo A."/>
            <person name="Morin E."/>
            <person name="Chen J."/>
            <person name="Kohler A."/>
            <person name="Krizsan K."/>
            <person name="Balestrini R."/>
            <person name="Da Silva C."/>
            <person name="Montanini B."/>
            <person name="Hainaut M."/>
            <person name="Levati E."/>
            <person name="Barry K.W."/>
            <person name="Belfiori B."/>
            <person name="Cichocki N."/>
            <person name="Clum A."/>
            <person name="Dockter R.B."/>
            <person name="Fauchery L."/>
            <person name="Guy J."/>
            <person name="Iotti M."/>
            <person name="Le Tacon F."/>
            <person name="Lindquist E.A."/>
            <person name="Lipzen A."/>
            <person name="Malagnac F."/>
            <person name="Mello A."/>
            <person name="Molinier V."/>
            <person name="Miyauchi S."/>
            <person name="Poulain J."/>
            <person name="Riccioni C."/>
            <person name="Rubini A."/>
            <person name="Sitrit Y."/>
            <person name="Splivallo R."/>
            <person name="Traeger S."/>
            <person name="Wang M."/>
            <person name="Zifcakova L."/>
            <person name="Wipf D."/>
            <person name="Zambonelli A."/>
            <person name="Paolocci F."/>
            <person name="Nowrousian M."/>
            <person name="Ottonello S."/>
            <person name="Baldrian P."/>
            <person name="Spatafora J.W."/>
            <person name="Henrissat B."/>
            <person name="Nagy L.G."/>
            <person name="Aury J.M."/>
            <person name="Wincker P."/>
            <person name="Grigoriev I.V."/>
            <person name="Bonfante P."/>
            <person name="Martin F.M."/>
        </authorList>
    </citation>
    <scope>NUCLEOTIDE SEQUENCE [LARGE SCALE GENOMIC DNA]</scope>
    <source>
        <strain evidence="2 3">120613-1</strain>
    </source>
</reference>
<accession>A0A3N4JNP6</accession>
<keyword evidence="3" id="KW-1185">Reference proteome</keyword>
<dbReference type="EMBL" id="ML120384">
    <property type="protein sequence ID" value="RPA99862.1"/>
    <property type="molecule type" value="Genomic_DNA"/>
</dbReference>
<dbReference type="SUPFAM" id="SSF53474">
    <property type="entry name" value="alpha/beta-Hydrolases"/>
    <property type="match status" value="1"/>
</dbReference>
<proteinExistence type="predicted"/>
<dbReference type="PANTHER" id="PTHR33840">
    <property type="match status" value="1"/>
</dbReference>
<dbReference type="OrthoDB" id="3057168at2759"/>
<organism evidence="2 3">
    <name type="scientific">Choiromyces venosus 120613-1</name>
    <dbReference type="NCBI Taxonomy" id="1336337"/>
    <lineage>
        <taxon>Eukaryota</taxon>
        <taxon>Fungi</taxon>
        <taxon>Dikarya</taxon>
        <taxon>Ascomycota</taxon>
        <taxon>Pezizomycotina</taxon>
        <taxon>Pezizomycetes</taxon>
        <taxon>Pezizales</taxon>
        <taxon>Tuberaceae</taxon>
        <taxon>Choiromyces</taxon>
    </lineage>
</organism>
<dbReference type="Proteomes" id="UP000276215">
    <property type="component" value="Unassembled WGS sequence"/>
</dbReference>
<dbReference type="STRING" id="1336337.A0A3N4JNP6"/>
<sequence>MSNSFIDPNPRMKRIIICCDSLSHTSSPERSIEFVLIKVEGGTGLGLSEHVREAYGFLAHNYHPGDTIYLFGFSCGAYTARSICGLVCRIGILMKKGMDNFYQVYEDYQTKKYRNDPRYIPPSSVLRTSHTNLTGTVR</sequence>
<protein>
    <recommendedName>
        <fullName evidence="1">T6SS Phospholipase effector Tle1-like catalytic domain-containing protein</fullName>
    </recommendedName>
</protein>
<name>A0A3N4JNP6_9PEZI</name>
<evidence type="ECO:0000259" key="1">
    <source>
        <dbReference type="Pfam" id="PF09994"/>
    </source>
</evidence>
<evidence type="ECO:0000313" key="2">
    <source>
        <dbReference type="EMBL" id="RPA99862.1"/>
    </source>
</evidence>
<gene>
    <name evidence="2" type="ORF">L873DRAFT_1805989</name>
</gene>
<dbReference type="Pfam" id="PF09994">
    <property type="entry name" value="T6SS_Tle1-like_cat"/>
    <property type="match status" value="1"/>
</dbReference>
<evidence type="ECO:0000313" key="3">
    <source>
        <dbReference type="Proteomes" id="UP000276215"/>
    </source>
</evidence>
<dbReference type="PANTHER" id="PTHR33840:SF1">
    <property type="entry name" value="TLE1 PHOSPHOLIPASE DOMAIN-CONTAINING PROTEIN"/>
    <property type="match status" value="1"/>
</dbReference>
<feature type="domain" description="T6SS Phospholipase effector Tle1-like catalytic" evidence="1">
    <location>
        <begin position="38"/>
        <end position="116"/>
    </location>
</feature>
<dbReference type="AlphaFoldDB" id="A0A3N4JNP6"/>